<evidence type="ECO:0000256" key="3">
    <source>
        <dbReference type="ARBA" id="ARBA00011726"/>
    </source>
</evidence>
<evidence type="ECO:0000256" key="10">
    <source>
        <dbReference type="RuleBase" id="RU004549"/>
    </source>
</evidence>
<dbReference type="Pfam" id="PF02309">
    <property type="entry name" value="AUX_IAA"/>
    <property type="match status" value="2"/>
</dbReference>
<comment type="similarity">
    <text evidence="2 10">Belongs to the Aux/IAA family.</text>
</comment>
<dbReference type="GO" id="GO:0009734">
    <property type="term" value="P:auxin-activated signaling pathway"/>
    <property type="evidence" value="ECO:0007669"/>
    <property type="project" value="UniProtKB-UniRule"/>
</dbReference>
<dbReference type="AlphaFoldDB" id="W9SZ29"/>
<comment type="function">
    <text evidence="9">Aux/IAA proteins are short-lived transcriptional factors that function as repressors of early auxin response genes at low auxin concentrations. Repression is thought to result from the interaction with auxin response factors (ARFs), proteins that bind to the auxin-responsive promoter element (AuxRE). Formation of heterodimers with ARF proteins may alter their ability to modulate early auxin response genes expression.</text>
</comment>
<reference evidence="13" key="1">
    <citation type="submission" date="2013-01" db="EMBL/GenBank/DDBJ databases">
        <title>Draft Genome Sequence of a Mulberry Tree, Morus notabilis C.K. Schneid.</title>
        <authorList>
            <person name="He N."/>
            <person name="Zhao S."/>
        </authorList>
    </citation>
    <scope>NUCLEOTIDE SEQUENCE</scope>
</reference>
<keyword evidence="7 10" id="KW-0539">Nucleus</keyword>
<evidence type="ECO:0000256" key="4">
    <source>
        <dbReference type="ARBA" id="ARBA00022491"/>
    </source>
</evidence>
<sequence>MELQLGLALLPSNSSLDHVQGFDLNKEGLIIGSNHHHEIRSNKKPRFCQAFLENNDDDDDDHHHQDSLPKTLPLLCWNNQPNEGDNDPYRDLHKYSTFSLSKNEGEDGVVGWPPIKSRRKRLCCNVGDRSEINRTVENGCSCGMRVSKFMYVKVKMEGMAIARKIDLSLHSCFGTLTDTLMDMFGKCQEDSGNHKLTYQDREGDWLLAQDVPWRTFIRSVQRLKLLRRM</sequence>
<protein>
    <recommendedName>
        <fullName evidence="10">Auxin-responsive protein</fullName>
    </recommendedName>
</protein>
<comment type="subcellular location">
    <subcellularLocation>
        <location evidence="1 10">Nucleus</location>
    </subcellularLocation>
</comment>
<evidence type="ECO:0000256" key="1">
    <source>
        <dbReference type="ARBA" id="ARBA00004123"/>
    </source>
</evidence>
<evidence type="ECO:0000256" key="2">
    <source>
        <dbReference type="ARBA" id="ARBA00006728"/>
    </source>
</evidence>
<dbReference type="PROSITE" id="PS51745">
    <property type="entry name" value="PB1"/>
    <property type="match status" value="1"/>
</dbReference>
<proteinExistence type="inferred from homology"/>
<feature type="domain" description="PB1" evidence="11">
    <location>
        <begin position="149"/>
        <end position="229"/>
    </location>
</feature>
<evidence type="ECO:0000256" key="9">
    <source>
        <dbReference type="ARBA" id="ARBA00025283"/>
    </source>
</evidence>
<evidence type="ECO:0000259" key="11">
    <source>
        <dbReference type="PROSITE" id="PS51745"/>
    </source>
</evidence>
<dbReference type="STRING" id="981085.W9SZ29"/>
<dbReference type="eggNOG" id="ENOG502S29N">
    <property type="taxonomic scope" value="Eukaryota"/>
</dbReference>
<evidence type="ECO:0000313" key="13">
    <source>
        <dbReference type="Proteomes" id="UP000030645"/>
    </source>
</evidence>
<dbReference type="InterPro" id="IPR053793">
    <property type="entry name" value="PB1-like"/>
</dbReference>
<keyword evidence="4 10" id="KW-0678">Repressor</keyword>
<name>W9SZ29_9ROSA</name>
<dbReference type="InterPro" id="IPR033389">
    <property type="entry name" value="AUX/IAA_dom"/>
</dbReference>
<dbReference type="KEGG" id="mnt:21392317"/>
<keyword evidence="8 10" id="KW-0927">Auxin signaling pathway</keyword>
<evidence type="ECO:0000256" key="5">
    <source>
        <dbReference type="ARBA" id="ARBA00023015"/>
    </source>
</evidence>
<evidence type="ECO:0000256" key="7">
    <source>
        <dbReference type="ARBA" id="ARBA00023242"/>
    </source>
</evidence>
<dbReference type="GO" id="GO:0005634">
    <property type="term" value="C:nucleus"/>
    <property type="evidence" value="ECO:0007669"/>
    <property type="project" value="UniProtKB-SubCell"/>
</dbReference>
<accession>W9SZ29</accession>
<keyword evidence="13" id="KW-1185">Reference proteome</keyword>
<dbReference type="GO" id="GO:0006355">
    <property type="term" value="P:regulation of DNA-templated transcription"/>
    <property type="evidence" value="ECO:0007669"/>
    <property type="project" value="InterPro"/>
</dbReference>
<gene>
    <name evidence="12" type="ORF">L484_008968</name>
</gene>
<dbReference type="EMBL" id="KE346343">
    <property type="protein sequence ID" value="EXC33724.1"/>
    <property type="molecule type" value="Genomic_DNA"/>
</dbReference>
<evidence type="ECO:0000313" key="12">
    <source>
        <dbReference type="EMBL" id="EXC33724.1"/>
    </source>
</evidence>
<keyword evidence="6 10" id="KW-0804">Transcription</keyword>
<comment type="subunit">
    <text evidence="3 10">Homodimers and heterodimers.</text>
</comment>
<dbReference type="PANTHER" id="PTHR31734:SF38">
    <property type="entry name" value="AUXIN-RESPONSIVE PROTEIN IAA29"/>
    <property type="match status" value="1"/>
</dbReference>
<evidence type="ECO:0000256" key="6">
    <source>
        <dbReference type="ARBA" id="ARBA00023163"/>
    </source>
</evidence>
<dbReference type="Gene3D" id="3.10.20.90">
    <property type="entry name" value="Phosphatidylinositol 3-kinase Catalytic Subunit, Chain A, domain 1"/>
    <property type="match status" value="1"/>
</dbReference>
<dbReference type="InterPro" id="IPR003311">
    <property type="entry name" value="AUX_IAA"/>
</dbReference>
<dbReference type="OrthoDB" id="778717at2759"/>
<dbReference type="PANTHER" id="PTHR31734">
    <property type="entry name" value="AUXIN-RESPONSIVE PROTEIN IAA17"/>
    <property type="match status" value="1"/>
</dbReference>
<organism evidence="12 13">
    <name type="scientific">Morus notabilis</name>
    <dbReference type="NCBI Taxonomy" id="981085"/>
    <lineage>
        <taxon>Eukaryota</taxon>
        <taxon>Viridiplantae</taxon>
        <taxon>Streptophyta</taxon>
        <taxon>Embryophyta</taxon>
        <taxon>Tracheophyta</taxon>
        <taxon>Spermatophyta</taxon>
        <taxon>Magnoliopsida</taxon>
        <taxon>eudicotyledons</taxon>
        <taxon>Gunneridae</taxon>
        <taxon>Pentapetalae</taxon>
        <taxon>rosids</taxon>
        <taxon>fabids</taxon>
        <taxon>Rosales</taxon>
        <taxon>Moraceae</taxon>
        <taxon>Moreae</taxon>
        <taxon>Morus</taxon>
    </lineage>
</organism>
<dbReference type="Proteomes" id="UP000030645">
    <property type="component" value="Unassembled WGS sequence"/>
</dbReference>
<evidence type="ECO:0000256" key="8">
    <source>
        <dbReference type="ARBA" id="ARBA00023294"/>
    </source>
</evidence>
<dbReference type="SUPFAM" id="SSF54277">
    <property type="entry name" value="CAD &amp; PB1 domains"/>
    <property type="match status" value="1"/>
</dbReference>
<keyword evidence="5 10" id="KW-0805">Transcription regulation</keyword>